<protein>
    <submittedName>
        <fullName evidence="2">Uncharacterized protein</fullName>
    </submittedName>
</protein>
<feature type="transmembrane region" description="Helical" evidence="1">
    <location>
        <begin position="110"/>
        <end position="139"/>
    </location>
</feature>
<reference evidence="2 3" key="1">
    <citation type="submission" date="2018-02" db="EMBL/GenBank/DDBJ databases">
        <title>Bacteriophage NCPPB3778 and a type I-E CRISPR drive the evolution of the US Biological Select Agent, Rathayibacter toxicus.</title>
        <authorList>
            <person name="Davis E.W.II."/>
            <person name="Tabima J.F."/>
            <person name="Weisberg A.J."/>
            <person name="Lopes L.D."/>
            <person name="Wiseman M.S."/>
            <person name="Wiseman M.S."/>
            <person name="Pupko T."/>
            <person name="Belcher M.S."/>
            <person name="Sechler A.J."/>
            <person name="Tancos M.A."/>
            <person name="Schroeder B.K."/>
            <person name="Murray T.D."/>
            <person name="Luster D.G."/>
            <person name="Schneider W.L."/>
            <person name="Rogers E."/>
            <person name="Andreote F.D."/>
            <person name="Grunwald N.J."/>
            <person name="Putnam M.L."/>
            <person name="Chang J.H."/>
        </authorList>
    </citation>
    <scope>NUCLEOTIDE SEQUENCE [LARGE SCALE GENOMIC DNA]</scope>
    <source>
        <strain evidence="2 3">AY1B3</strain>
    </source>
</reference>
<accession>A0A2S5VSM1</accession>
<evidence type="ECO:0000256" key="1">
    <source>
        <dbReference type="SAM" id="Phobius"/>
    </source>
</evidence>
<keyword evidence="1" id="KW-1133">Transmembrane helix</keyword>
<dbReference type="EMBL" id="PSXY01000018">
    <property type="protein sequence ID" value="PPF66641.1"/>
    <property type="molecule type" value="Genomic_DNA"/>
</dbReference>
<organism evidence="2 3">
    <name type="scientific">Clavibacter michiganensis</name>
    <dbReference type="NCBI Taxonomy" id="28447"/>
    <lineage>
        <taxon>Bacteria</taxon>
        <taxon>Bacillati</taxon>
        <taxon>Actinomycetota</taxon>
        <taxon>Actinomycetes</taxon>
        <taxon>Micrococcales</taxon>
        <taxon>Microbacteriaceae</taxon>
        <taxon>Clavibacter</taxon>
    </lineage>
</organism>
<feature type="transmembrane region" description="Helical" evidence="1">
    <location>
        <begin position="33"/>
        <end position="58"/>
    </location>
</feature>
<evidence type="ECO:0000313" key="2">
    <source>
        <dbReference type="EMBL" id="PPF66641.1"/>
    </source>
</evidence>
<proteinExistence type="predicted"/>
<evidence type="ECO:0000313" key="3">
    <source>
        <dbReference type="Proteomes" id="UP000239241"/>
    </source>
</evidence>
<comment type="caution">
    <text evidence="2">The sequence shown here is derived from an EMBL/GenBank/DDBJ whole genome shotgun (WGS) entry which is preliminary data.</text>
</comment>
<keyword evidence="1" id="KW-0472">Membrane</keyword>
<dbReference type="AlphaFoldDB" id="A0A2S5VSM1"/>
<gene>
    <name evidence="2" type="ORF">C5E16_10995</name>
</gene>
<name>A0A2S5VSM1_9MICO</name>
<keyword evidence="1" id="KW-0812">Transmembrane</keyword>
<sequence>MAARTVAGVLTLVIIAVPTLIYAGASGVLTFDRLAPILIGVAACLLLVVVYVLSLGLINRVERRRVAVARAAFEATSSDPMLTRPELRAYAAQQAEDVARAGKFAFRSKVAVTLIVPPLFAGAALLADFIFSPVVAALLR</sequence>
<dbReference type="Proteomes" id="UP000239241">
    <property type="component" value="Unassembled WGS sequence"/>
</dbReference>